<protein>
    <submittedName>
        <fullName evidence="2">Uncharacterized protein</fullName>
    </submittedName>
</protein>
<accession>A0A1I5UQS8</accession>
<gene>
    <name evidence="2" type="ORF">SAMN05216277_11415</name>
</gene>
<dbReference type="RefSeq" id="WP_143076980.1">
    <property type="nucleotide sequence ID" value="NZ_FOXI01000014.1"/>
</dbReference>
<dbReference type="EMBL" id="FOXI01000014">
    <property type="protein sequence ID" value="SFP97550.1"/>
    <property type="molecule type" value="Genomic_DNA"/>
</dbReference>
<evidence type="ECO:0000313" key="2">
    <source>
        <dbReference type="EMBL" id="SFP97550.1"/>
    </source>
</evidence>
<feature type="transmembrane region" description="Helical" evidence="1">
    <location>
        <begin position="71"/>
        <end position="95"/>
    </location>
</feature>
<sequence length="278" mass="31658">MVEYYGIISNSDIQDRLYQFYRLFVGISGLTVVVALPALSGLLYITLYDKIHGTGDEFGYYSFWRDDIGDLLMWLSIALFVAVAAVYFLRLLFWLRHVMQTSWREHTPPFESAEKEKDSIEKPPSDLLPKAERRTARWLTRGFFFYFGTVILLISFVLTVEYFGFTGAINSSIEGNLVPPELMEYIAKTIKMLPFVGDLSIFLGMLPGDGPLQKFLINGAALFFTVAIRNLSYIFENIGYVYGRAEWWRPNRFAVYLAITGFGQVVLVLLGVLFGFGG</sequence>
<feature type="transmembrane region" description="Helical" evidence="1">
    <location>
        <begin position="20"/>
        <end position="45"/>
    </location>
</feature>
<feature type="transmembrane region" description="Helical" evidence="1">
    <location>
        <begin position="143"/>
        <end position="165"/>
    </location>
</feature>
<keyword evidence="3" id="KW-1185">Reference proteome</keyword>
<keyword evidence="1" id="KW-1133">Transmembrane helix</keyword>
<name>A0A1I5UQS8_9EURY</name>
<keyword evidence="1" id="KW-0812">Transmembrane</keyword>
<dbReference type="AlphaFoldDB" id="A0A1I5UQS8"/>
<evidence type="ECO:0000313" key="3">
    <source>
        <dbReference type="Proteomes" id="UP000183769"/>
    </source>
</evidence>
<dbReference type="OrthoDB" id="375327at2157"/>
<keyword evidence="1" id="KW-0472">Membrane</keyword>
<feature type="transmembrane region" description="Helical" evidence="1">
    <location>
        <begin position="255"/>
        <end position="276"/>
    </location>
</feature>
<feature type="transmembrane region" description="Helical" evidence="1">
    <location>
        <begin position="215"/>
        <end position="235"/>
    </location>
</feature>
<organism evidence="2 3">
    <name type="scientific">Halolamina pelagica</name>
    <dbReference type="NCBI Taxonomy" id="699431"/>
    <lineage>
        <taxon>Archaea</taxon>
        <taxon>Methanobacteriati</taxon>
        <taxon>Methanobacteriota</taxon>
        <taxon>Stenosarchaea group</taxon>
        <taxon>Halobacteria</taxon>
        <taxon>Halobacteriales</taxon>
        <taxon>Haloferacaceae</taxon>
    </lineage>
</organism>
<proteinExistence type="predicted"/>
<evidence type="ECO:0000256" key="1">
    <source>
        <dbReference type="SAM" id="Phobius"/>
    </source>
</evidence>
<reference evidence="3" key="1">
    <citation type="submission" date="2016-10" db="EMBL/GenBank/DDBJ databases">
        <authorList>
            <person name="Varghese N."/>
            <person name="Submissions S."/>
        </authorList>
    </citation>
    <scope>NUCLEOTIDE SEQUENCE [LARGE SCALE GENOMIC DNA]</scope>
    <source>
        <strain evidence="3">CGMCC 1.10329</strain>
    </source>
</reference>
<dbReference type="Proteomes" id="UP000183769">
    <property type="component" value="Unassembled WGS sequence"/>
</dbReference>